<feature type="transmembrane region" description="Helical" evidence="1">
    <location>
        <begin position="62"/>
        <end position="85"/>
    </location>
</feature>
<feature type="transmembrane region" description="Helical" evidence="1">
    <location>
        <begin position="121"/>
        <end position="143"/>
    </location>
</feature>
<keyword evidence="3" id="KW-1185">Reference proteome</keyword>
<gene>
    <name evidence="2" type="ORF">CSUI_000398</name>
</gene>
<dbReference type="RefSeq" id="XP_067927391.1">
    <property type="nucleotide sequence ID" value="XM_068060632.1"/>
</dbReference>
<dbReference type="OrthoDB" id="329885at2759"/>
<keyword evidence="1" id="KW-1133">Transmembrane helix</keyword>
<feature type="transmembrane region" description="Helical" evidence="1">
    <location>
        <begin position="92"/>
        <end position="115"/>
    </location>
</feature>
<protein>
    <submittedName>
        <fullName evidence="2">Transmembrane protein</fullName>
    </submittedName>
</protein>
<dbReference type="Proteomes" id="UP000221165">
    <property type="component" value="Unassembled WGS sequence"/>
</dbReference>
<dbReference type="AlphaFoldDB" id="A0A2C6LGF7"/>
<evidence type="ECO:0000313" key="3">
    <source>
        <dbReference type="Proteomes" id="UP000221165"/>
    </source>
</evidence>
<name>A0A2C6LGF7_9APIC</name>
<keyword evidence="1 2" id="KW-0812">Transmembrane</keyword>
<comment type="caution">
    <text evidence="2">The sequence shown here is derived from an EMBL/GenBank/DDBJ whole genome shotgun (WGS) entry which is preliminary data.</text>
</comment>
<dbReference type="GeneID" id="94423843"/>
<dbReference type="VEuPathDB" id="ToxoDB:CSUI_000398"/>
<accession>A0A2C6LGF7</accession>
<keyword evidence="1" id="KW-0472">Membrane</keyword>
<proteinExistence type="predicted"/>
<feature type="transmembrane region" description="Helical" evidence="1">
    <location>
        <begin position="29"/>
        <end position="47"/>
    </location>
</feature>
<organism evidence="2 3">
    <name type="scientific">Cystoisospora suis</name>
    <dbReference type="NCBI Taxonomy" id="483139"/>
    <lineage>
        <taxon>Eukaryota</taxon>
        <taxon>Sar</taxon>
        <taxon>Alveolata</taxon>
        <taxon>Apicomplexa</taxon>
        <taxon>Conoidasida</taxon>
        <taxon>Coccidia</taxon>
        <taxon>Eucoccidiorida</taxon>
        <taxon>Eimeriorina</taxon>
        <taxon>Sarcocystidae</taxon>
        <taxon>Cystoisospora</taxon>
    </lineage>
</organism>
<reference evidence="2 3" key="1">
    <citation type="journal article" date="2017" name="Int. J. Parasitol.">
        <title>The genome of the protozoan parasite Cystoisospora suis and a reverse vaccinology approach to identify vaccine candidates.</title>
        <authorList>
            <person name="Palmieri N."/>
            <person name="Shrestha A."/>
            <person name="Ruttkowski B."/>
            <person name="Beck T."/>
            <person name="Vogl C."/>
            <person name="Tomley F."/>
            <person name="Blake D.P."/>
            <person name="Joachim A."/>
        </authorList>
    </citation>
    <scope>NUCLEOTIDE SEQUENCE [LARGE SCALE GENOMIC DNA]</scope>
    <source>
        <strain evidence="2 3">Wien I</strain>
    </source>
</reference>
<sequence>MDETLKAEVPPRTPLSSVRRVTRVDASRLGLRGFAIIYGAMCVYLLMQTPKELTVEGYRPAAMSWMTAASSVGLVGCIIGFLLTFESCRTRLLGSLAVLSFTVSFILAIISIFVVCFTYFSVFWIIFSALHIFLSLMCSGAAYGTVAPLIKAPPVDETTPLTISQVTGEEAA</sequence>
<evidence type="ECO:0000256" key="1">
    <source>
        <dbReference type="SAM" id="Phobius"/>
    </source>
</evidence>
<evidence type="ECO:0000313" key="2">
    <source>
        <dbReference type="EMBL" id="PHJ25745.1"/>
    </source>
</evidence>
<dbReference type="EMBL" id="MIGC01000172">
    <property type="protein sequence ID" value="PHJ25745.1"/>
    <property type="molecule type" value="Genomic_DNA"/>
</dbReference>